<dbReference type="AlphaFoldDB" id="A0AAW9PZJ7"/>
<dbReference type="SUPFAM" id="SSF55729">
    <property type="entry name" value="Acyl-CoA N-acyltransferases (Nat)"/>
    <property type="match status" value="1"/>
</dbReference>
<dbReference type="PROSITE" id="PS51186">
    <property type="entry name" value="GNAT"/>
    <property type="match status" value="1"/>
</dbReference>
<evidence type="ECO:0000256" key="3">
    <source>
        <dbReference type="SAM" id="MobiDB-lite"/>
    </source>
</evidence>
<feature type="region of interest" description="Disordered" evidence="3">
    <location>
        <begin position="368"/>
        <end position="395"/>
    </location>
</feature>
<dbReference type="RefSeq" id="WP_330484859.1">
    <property type="nucleotide sequence ID" value="NZ_JAZBJZ010000077.1"/>
</dbReference>
<dbReference type="PANTHER" id="PTHR43800">
    <property type="entry name" value="PEPTIDYL-LYSINE N-ACETYLTRANSFERASE YJAB"/>
    <property type="match status" value="1"/>
</dbReference>
<keyword evidence="2" id="KW-0012">Acyltransferase</keyword>
<evidence type="ECO:0000313" key="5">
    <source>
        <dbReference type="EMBL" id="MEE3718427.1"/>
    </source>
</evidence>
<dbReference type="Gene3D" id="3.40.630.30">
    <property type="match status" value="1"/>
</dbReference>
<evidence type="ECO:0000313" key="6">
    <source>
        <dbReference type="Proteomes" id="UP001333818"/>
    </source>
</evidence>
<keyword evidence="6" id="KW-1185">Reference proteome</keyword>
<dbReference type="CDD" id="cd04301">
    <property type="entry name" value="NAT_SF"/>
    <property type="match status" value="1"/>
</dbReference>
<dbReference type="PANTHER" id="PTHR43800:SF1">
    <property type="entry name" value="PEPTIDYL-LYSINE N-ACETYLTRANSFERASE YJAB"/>
    <property type="match status" value="1"/>
</dbReference>
<sequence>MQSFPSLGNTIRPLQRRDLEIVQQLESLPDDSHDRAGLSYKSDWLSLVRLSSWLPNPLRHLAKPYVRAYVSEYNGEILGFICVSPTNGSRSTWQIDRVAIAPHSQIEAQIQPSHIGTQLIRYCLESCWEARTWLLKVDIQHKDAIALYRQNGFQPLAQLTNWEISAEVLQDLAQHQPDLPNLLPVSNADAGLLYQLDTAAMPPQIRQVYDLSINDFRTGSFEKLVGYTAKILQQVQEVSGYVYEPQRKAAIGYFSLALSRPQGKRQQPEQKVSHYCQLTVHPAYTWLYPELTSQVAQIVTKQSSEQSETNYSLLVSSADYQPEREAYLEQIQAQRQSHGLLMARSVWHKIRETKLVLDGLQLSRMLSGLQPNQKPVPGRIDAHPPNYPSQPEELP</sequence>
<comment type="caution">
    <text evidence="5">The sequence shown here is derived from an EMBL/GenBank/DDBJ whole genome shotgun (WGS) entry which is preliminary data.</text>
</comment>
<dbReference type="Pfam" id="PF00583">
    <property type="entry name" value="Acetyltransf_1"/>
    <property type="match status" value="1"/>
</dbReference>
<proteinExistence type="predicted"/>
<accession>A0AAW9PZJ7</accession>
<dbReference type="EMBL" id="JAZBJZ010000077">
    <property type="protein sequence ID" value="MEE3718427.1"/>
    <property type="molecule type" value="Genomic_DNA"/>
</dbReference>
<organism evidence="5 6">
    <name type="scientific">Tumidithrix elongata BACA0141</name>
    <dbReference type="NCBI Taxonomy" id="2716417"/>
    <lineage>
        <taxon>Bacteria</taxon>
        <taxon>Bacillati</taxon>
        <taxon>Cyanobacteriota</taxon>
        <taxon>Cyanophyceae</taxon>
        <taxon>Pseudanabaenales</taxon>
        <taxon>Pseudanabaenaceae</taxon>
        <taxon>Tumidithrix</taxon>
        <taxon>Tumidithrix elongata</taxon>
    </lineage>
</organism>
<evidence type="ECO:0000256" key="2">
    <source>
        <dbReference type="ARBA" id="ARBA00023315"/>
    </source>
</evidence>
<reference evidence="5" key="1">
    <citation type="submission" date="2024-01" db="EMBL/GenBank/DDBJ databases">
        <title>Bank of Algae and Cyanobacteria of the Azores (BACA) strain genomes.</title>
        <authorList>
            <person name="Luz R."/>
            <person name="Cordeiro R."/>
            <person name="Fonseca A."/>
            <person name="Goncalves V."/>
        </authorList>
    </citation>
    <scope>NUCLEOTIDE SEQUENCE</scope>
    <source>
        <strain evidence="5">BACA0141</strain>
    </source>
</reference>
<name>A0AAW9PZJ7_9CYAN</name>
<dbReference type="InterPro" id="IPR016181">
    <property type="entry name" value="Acyl_CoA_acyltransferase"/>
</dbReference>
<evidence type="ECO:0000256" key="1">
    <source>
        <dbReference type="ARBA" id="ARBA00022679"/>
    </source>
</evidence>
<dbReference type="InterPro" id="IPR000182">
    <property type="entry name" value="GNAT_dom"/>
</dbReference>
<protein>
    <submittedName>
        <fullName evidence="5">GNAT family N-acetyltransferase</fullName>
    </submittedName>
</protein>
<gene>
    <name evidence="5" type="ORF">V2H45_16930</name>
</gene>
<dbReference type="Proteomes" id="UP001333818">
    <property type="component" value="Unassembled WGS sequence"/>
</dbReference>
<evidence type="ECO:0000259" key="4">
    <source>
        <dbReference type="PROSITE" id="PS51186"/>
    </source>
</evidence>
<keyword evidence="1" id="KW-0808">Transferase</keyword>
<feature type="domain" description="N-acetyltransferase" evidence="4">
    <location>
        <begin position="9"/>
        <end position="174"/>
    </location>
</feature>
<dbReference type="GO" id="GO:0016747">
    <property type="term" value="F:acyltransferase activity, transferring groups other than amino-acyl groups"/>
    <property type="evidence" value="ECO:0007669"/>
    <property type="project" value="InterPro"/>
</dbReference>